<feature type="compositionally biased region" description="Gly residues" evidence="1">
    <location>
        <begin position="183"/>
        <end position="192"/>
    </location>
</feature>
<feature type="compositionally biased region" description="Low complexity" evidence="1">
    <location>
        <begin position="193"/>
        <end position="209"/>
    </location>
</feature>
<dbReference type="AlphaFoldDB" id="A0A8J2IS95"/>
<evidence type="ECO:0000313" key="3">
    <source>
        <dbReference type="EMBL" id="CAG7559354.1"/>
    </source>
</evidence>
<sequence>MLILIFFNLFLLTTALPSPYQYIGCISTASAPPFTPSPIKAPFTAPECLKSCSYTATLIAIGSDSCLCDAGGASASFELVDEARCNAPCTDGGKCGGEGVLSLYQLSSGSGGDFKARNGTIPPVVPPCNVCDGVKTPVPTPTHTQVVVTSVICPPEGCTTVIPIPVTTPAGNSTGKPCPSGGCNGNSGGGSQNGSSSGSSSGSSGEGSNAAPDLASDSPKLLAPTILSAIAAVIFGICLI</sequence>
<feature type="signal peptide" evidence="2">
    <location>
        <begin position="1"/>
        <end position="15"/>
    </location>
</feature>
<name>A0A8J2IS95_FUSEQ</name>
<reference evidence="3" key="1">
    <citation type="submission" date="2021-05" db="EMBL/GenBank/DDBJ databases">
        <authorList>
            <person name="Khan N."/>
        </authorList>
    </citation>
    <scope>NUCLEOTIDE SEQUENCE</scope>
</reference>
<organism evidence="3 4">
    <name type="scientific">Fusarium equiseti</name>
    <name type="common">Fusarium scirpi</name>
    <dbReference type="NCBI Taxonomy" id="61235"/>
    <lineage>
        <taxon>Eukaryota</taxon>
        <taxon>Fungi</taxon>
        <taxon>Dikarya</taxon>
        <taxon>Ascomycota</taxon>
        <taxon>Pezizomycotina</taxon>
        <taxon>Sordariomycetes</taxon>
        <taxon>Hypocreomycetidae</taxon>
        <taxon>Hypocreales</taxon>
        <taxon>Nectriaceae</taxon>
        <taxon>Fusarium</taxon>
        <taxon>Fusarium incarnatum-equiseti species complex</taxon>
    </lineage>
</organism>
<evidence type="ECO:0000256" key="1">
    <source>
        <dbReference type="SAM" id="MobiDB-lite"/>
    </source>
</evidence>
<comment type="caution">
    <text evidence="3">The sequence shown here is derived from an EMBL/GenBank/DDBJ whole genome shotgun (WGS) entry which is preliminary data.</text>
</comment>
<evidence type="ECO:0000313" key="4">
    <source>
        <dbReference type="Proteomes" id="UP000693738"/>
    </source>
</evidence>
<evidence type="ECO:0008006" key="5">
    <source>
        <dbReference type="Google" id="ProtNLM"/>
    </source>
</evidence>
<feature type="chain" id="PRO_5035234382" description="WSC domain-containing protein" evidence="2">
    <location>
        <begin position="16"/>
        <end position="240"/>
    </location>
</feature>
<feature type="region of interest" description="Disordered" evidence="1">
    <location>
        <begin position="183"/>
        <end position="214"/>
    </location>
</feature>
<proteinExistence type="predicted"/>
<dbReference type="EMBL" id="CAJSTJ010000129">
    <property type="protein sequence ID" value="CAG7559354.1"/>
    <property type="molecule type" value="Genomic_DNA"/>
</dbReference>
<gene>
    <name evidence="3" type="ORF">FEQUK3_LOCUS5028</name>
</gene>
<dbReference type="Proteomes" id="UP000693738">
    <property type="component" value="Unassembled WGS sequence"/>
</dbReference>
<accession>A0A8J2IS95</accession>
<protein>
    <recommendedName>
        <fullName evidence="5">WSC domain-containing protein</fullName>
    </recommendedName>
</protein>
<keyword evidence="2" id="KW-0732">Signal</keyword>
<evidence type="ECO:0000256" key="2">
    <source>
        <dbReference type="SAM" id="SignalP"/>
    </source>
</evidence>